<protein>
    <recommendedName>
        <fullName evidence="4">5-formyltetrahydrofolate cyclo-ligase</fullName>
        <ecNumber evidence="4">6.3.3.2</ecNumber>
    </recommendedName>
</protein>
<dbReference type="InterPro" id="IPR002698">
    <property type="entry name" value="FTHF_cligase"/>
</dbReference>
<evidence type="ECO:0000256" key="2">
    <source>
        <dbReference type="ARBA" id="ARBA00022741"/>
    </source>
</evidence>
<dbReference type="GO" id="GO:0030272">
    <property type="term" value="F:5-formyltetrahydrofolate cyclo-ligase activity"/>
    <property type="evidence" value="ECO:0007669"/>
    <property type="project" value="UniProtKB-EC"/>
</dbReference>
<dbReference type="InterPro" id="IPR024185">
    <property type="entry name" value="FTHF_cligase-like_sf"/>
</dbReference>
<proteinExistence type="inferred from homology"/>
<dbReference type="PIRSF" id="PIRSF006806">
    <property type="entry name" value="FTHF_cligase"/>
    <property type="match status" value="1"/>
</dbReference>
<evidence type="ECO:0000313" key="6">
    <source>
        <dbReference type="Proteomes" id="UP001465331"/>
    </source>
</evidence>
<keyword evidence="4" id="KW-0460">Magnesium</keyword>
<dbReference type="Gene3D" id="3.40.50.10420">
    <property type="entry name" value="NagB/RpiA/CoA transferase-like"/>
    <property type="match status" value="1"/>
</dbReference>
<dbReference type="SUPFAM" id="SSF100950">
    <property type="entry name" value="NagB/RpiA/CoA transferase-like"/>
    <property type="match status" value="1"/>
</dbReference>
<keyword evidence="3 4" id="KW-0067">ATP-binding</keyword>
<keyword evidence="6" id="KW-1185">Reference proteome</keyword>
<keyword evidence="5" id="KW-0436">Ligase</keyword>
<keyword evidence="2 4" id="KW-0547">Nucleotide-binding</keyword>
<dbReference type="EC" id="6.3.3.2" evidence="4"/>
<dbReference type="Proteomes" id="UP001465331">
    <property type="component" value="Unassembled WGS sequence"/>
</dbReference>
<comment type="similarity">
    <text evidence="1 4">Belongs to the 5-formyltetrahydrofolate cyclo-ligase family.</text>
</comment>
<comment type="cofactor">
    <cofactor evidence="4">
        <name>Mg(2+)</name>
        <dbReference type="ChEBI" id="CHEBI:18420"/>
    </cofactor>
</comment>
<name>A0ABV2A5R9_9GAMM</name>
<sequence length="183" mass="20830">MRRELRQQRARVPVAARARAAERATAVLARTRAWRVARHVGIYLACGSELPTDPLIRLALRDGKRLYVPRIGAQGSMRFLAWRPGAAMRRNQHGIDEPRRAPMRPWRELDLIIVPLVGFDRSGYRLGAGGGYYDRLFARRHATRPTCLGWALAQQQIPAVPRDPWDRRLDGIVTERGVVWPIG</sequence>
<dbReference type="NCBIfam" id="TIGR02727">
    <property type="entry name" value="MTHFS_bact"/>
    <property type="match status" value="1"/>
</dbReference>
<evidence type="ECO:0000256" key="4">
    <source>
        <dbReference type="RuleBase" id="RU361279"/>
    </source>
</evidence>
<keyword evidence="4" id="KW-0479">Metal-binding</keyword>
<dbReference type="Pfam" id="PF01812">
    <property type="entry name" value="5-FTHF_cyc-lig"/>
    <property type="match status" value="1"/>
</dbReference>
<gene>
    <name evidence="5" type="ORF">ABSH63_00640</name>
</gene>
<evidence type="ECO:0000256" key="1">
    <source>
        <dbReference type="ARBA" id="ARBA00010638"/>
    </source>
</evidence>
<evidence type="ECO:0000256" key="3">
    <source>
        <dbReference type="ARBA" id="ARBA00022840"/>
    </source>
</evidence>
<dbReference type="RefSeq" id="WP_352886448.1">
    <property type="nucleotide sequence ID" value="NZ_JBEPIJ010000001.1"/>
</dbReference>
<dbReference type="InterPro" id="IPR037171">
    <property type="entry name" value="NagB/RpiA_transferase-like"/>
</dbReference>
<accession>A0ABV2A5R9</accession>
<comment type="catalytic activity">
    <reaction evidence="4">
        <text>(6S)-5-formyl-5,6,7,8-tetrahydrofolate + ATP = (6R)-5,10-methenyltetrahydrofolate + ADP + phosphate</text>
        <dbReference type="Rhea" id="RHEA:10488"/>
        <dbReference type="ChEBI" id="CHEBI:30616"/>
        <dbReference type="ChEBI" id="CHEBI:43474"/>
        <dbReference type="ChEBI" id="CHEBI:57455"/>
        <dbReference type="ChEBI" id="CHEBI:57457"/>
        <dbReference type="ChEBI" id="CHEBI:456216"/>
        <dbReference type="EC" id="6.3.3.2"/>
    </reaction>
</comment>
<evidence type="ECO:0000313" key="5">
    <source>
        <dbReference type="EMBL" id="MES0872523.1"/>
    </source>
</evidence>
<dbReference type="EMBL" id="JBEPIJ010000001">
    <property type="protein sequence ID" value="MES0872523.1"/>
    <property type="molecule type" value="Genomic_DNA"/>
</dbReference>
<comment type="caution">
    <text evidence="5">The sequence shown here is derived from an EMBL/GenBank/DDBJ whole genome shotgun (WGS) entry which is preliminary data.</text>
</comment>
<dbReference type="PANTHER" id="PTHR23407:SF1">
    <property type="entry name" value="5-FORMYLTETRAHYDROFOLATE CYCLO-LIGASE"/>
    <property type="match status" value="1"/>
</dbReference>
<dbReference type="PANTHER" id="PTHR23407">
    <property type="entry name" value="ATPASE INHIBITOR/5-FORMYLTETRAHYDROFOLATE CYCLO-LIGASE"/>
    <property type="match status" value="1"/>
</dbReference>
<reference evidence="5 6" key="1">
    <citation type="submission" date="2024-06" db="EMBL/GenBank/DDBJ databases">
        <authorList>
            <person name="Li Z."/>
            <person name="Jiang Y."/>
        </authorList>
    </citation>
    <scope>NUCLEOTIDE SEQUENCE [LARGE SCALE GENOMIC DNA]</scope>
    <source>
        <strain evidence="5 6">HSW-8</strain>
    </source>
</reference>
<organism evidence="5 6">
    <name type="scientific">Sinimarinibacterium thermocellulolyticum</name>
    <dbReference type="NCBI Taxonomy" id="3170016"/>
    <lineage>
        <taxon>Bacteria</taxon>
        <taxon>Pseudomonadati</taxon>
        <taxon>Pseudomonadota</taxon>
        <taxon>Gammaproteobacteria</taxon>
        <taxon>Nevskiales</taxon>
        <taxon>Nevskiaceae</taxon>
        <taxon>Sinimarinibacterium</taxon>
    </lineage>
</organism>